<dbReference type="EMBL" id="ARQD01000003">
    <property type="protein sequence ID" value="KIX85086.1"/>
    <property type="molecule type" value="Genomic_DNA"/>
</dbReference>
<dbReference type="GO" id="GO:0016787">
    <property type="term" value="F:hydrolase activity"/>
    <property type="evidence" value="ECO:0007669"/>
    <property type="project" value="UniProtKB-KW"/>
</dbReference>
<gene>
    <name evidence="8" type="ORF">J120_04115</name>
</gene>
<evidence type="ECO:0000259" key="7">
    <source>
        <dbReference type="Pfam" id="PF08340"/>
    </source>
</evidence>
<evidence type="ECO:0000256" key="1">
    <source>
        <dbReference type="ARBA" id="ARBA00001968"/>
    </source>
</evidence>
<reference evidence="8 9" key="1">
    <citation type="journal article" date="2013" name="Proc. Natl. Acad. Sci. U.S.A.">
        <title>Candidate phylum TM6 genome recovered from a hospital sink biofilm provides genomic insights into this uncultivated phylum.</title>
        <authorList>
            <person name="McLean J.S."/>
            <person name="Lombardo M.J."/>
            <person name="Badger J.H."/>
            <person name="Edlund A."/>
            <person name="Novotny M."/>
            <person name="Yee-Greenbaum J."/>
            <person name="Vyahhi N."/>
            <person name="Hall A.P."/>
            <person name="Yang Y."/>
            <person name="Dupont C.L."/>
            <person name="Ziegler M.G."/>
            <person name="Chitsaz H."/>
            <person name="Allen A.E."/>
            <person name="Yooseph S."/>
            <person name="Tesler G."/>
            <person name="Pevzner P.A."/>
            <person name="Friedman R.M."/>
            <person name="Nealson K.H."/>
            <person name="Venter J.C."/>
            <person name="Lasken R.S."/>
        </authorList>
    </citation>
    <scope>NUCLEOTIDE SEQUENCE [LARGE SCALE GENOMIC DNA]</scope>
    <source>
        <strain evidence="8 9">TM6SC1</strain>
    </source>
</reference>
<proteinExistence type="inferred from homology"/>
<evidence type="ECO:0000313" key="8">
    <source>
        <dbReference type="EMBL" id="KIX85086.1"/>
    </source>
</evidence>
<evidence type="ECO:0000256" key="3">
    <source>
        <dbReference type="ARBA" id="ARBA00022759"/>
    </source>
</evidence>
<comment type="caution">
    <text evidence="8">The sequence shown here is derived from an EMBL/GenBank/DDBJ whole genome shotgun (WGS) entry which is preliminary data.</text>
</comment>
<comment type="similarity">
    <text evidence="5">Belongs to the YicC/YloC family.</text>
</comment>
<dbReference type="STRING" id="1306947.J120_04115"/>
<feature type="domain" description="Endoribonuclease YicC-like N-terminal" evidence="6">
    <location>
        <begin position="1"/>
        <end position="159"/>
    </location>
</feature>
<keyword evidence="3" id="KW-0255">Endonuclease</keyword>
<keyword evidence="4" id="KW-0378">Hydrolase</keyword>
<dbReference type="AlphaFoldDB" id="A0A0D2JDL9"/>
<sequence length="296" mass="33486">MRSMTGFTTITIPWLQEKGSKVIITISLKSLNARFFEAVVKAPYPLSLLETDIIKMLKNRLYRASVYLTIHTAMSGALKGTAELSAPVVESYIKAAQELKKQYGFADNLSLNTLFSLPNVFNTEEQTIDEKTKSHVLNYVSELITSLIAIQEQEGSTLKDDLKLRTLSIAEQIDHIERSAFEVLEQQKEKVGSVFHELEGDESKFAQARKDALYGILDKIDIHEEIVRFKSHLQNLILQLDSKEIEKGKRLDFTLQELMREINTITAKCSDAAIGARAINIKVELEKAREQIQNIV</sequence>
<dbReference type="Pfam" id="PF03755">
    <property type="entry name" value="YicC-like_N"/>
    <property type="match status" value="1"/>
</dbReference>
<keyword evidence="2" id="KW-0540">Nuclease</keyword>
<evidence type="ECO:0000313" key="9">
    <source>
        <dbReference type="Proteomes" id="UP000032214"/>
    </source>
</evidence>
<dbReference type="Proteomes" id="UP000032214">
    <property type="component" value="Unassembled WGS sequence"/>
</dbReference>
<evidence type="ECO:0000256" key="5">
    <source>
        <dbReference type="ARBA" id="ARBA00035648"/>
    </source>
</evidence>
<dbReference type="Pfam" id="PF08340">
    <property type="entry name" value="YicC-like_C"/>
    <property type="match status" value="1"/>
</dbReference>
<evidence type="ECO:0000256" key="2">
    <source>
        <dbReference type="ARBA" id="ARBA00022722"/>
    </source>
</evidence>
<protein>
    <recommendedName>
        <fullName evidence="10">YicC family protein</fullName>
    </recommendedName>
</protein>
<accession>A0A0D2JDL9</accession>
<keyword evidence="9" id="KW-1185">Reference proteome</keyword>
<dbReference type="GO" id="GO:0004521">
    <property type="term" value="F:RNA endonuclease activity"/>
    <property type="evidence" value="ECO:0007669"/>
    <property type="project" value="InterPro"/>
</dbReference>
<dbReference type="PANTHER" id="PTHR30636:SF3">
    <property type="entry name" value="UPF0701 PROTEIN YICC"/>
    <property type="match status" value="1"/>
</dbReference>
<dbReference type="NCBIfam" id="TIGR00255">
    <property type="entry name" value="YicC/YloC family endoribonuclease"/>
    <property type="match status" value="1"/>
</dbReference>
<comment type="cofactor">
    <cofactor evidence="1">
        <name>a divalent metal cation</name>
        <dbReference type="ChEBI" id="CHEBI:60240"/>
    </cofactor>
</comment>
<dbReference type="InterPro" id="IPR013551">
    <property type="entry name" value="YicC-like_C"/>
</dbReference>
<organism evidence="8 9">
    <name type="scientific">candidate division TM6 bacterium JCVI TM6SC1</name>
    <dbReference type="NCBI Taxonomy" id="1306947"/>
    <lineage>
        <taxon>Bacteria</taxon>
        <taxon>Candidatus Babelota</taxon>
        <taxon>Vermiphilus</taxon>
    </lineage>
</organism>
<feature type="domain" description="Endoribonuclease YicC-like C-terminal" evidence="7">
    <location>
        <begin position="177"/>
        <end position="295"/>
    </location>
</feature>
<dbReference type="eggNOG" id="COG1561">
    <property type="taxonomic scope" value="Bacteria"/>
</dbReference>
<dbReference type="InterPro" id="IPR013527">
    <property type="entry name" value="YicC-like_N"/>
</dbReference>
<dbReference type="PANTHER" id="PTHR30636">
    <property type="entry name" value="UPF0701 PROTEIN YICC"/>
    <property type="match status" value="1"/>
</dbReference>
<dbReference type="InterPro" id="IPR005229">
    <property type="entry name" value="YicC/YloC-like"/>
</dbReference>
<evidence type="ECO:0000259" key="6">
    <source>
        <dbReference type="Pfam" id="PF03755"/>
    </source>
</evidence>
<name>A0A0D2JDL9_9BACT</name>
<evidence type="ECO:0000256" key="4">
    <source>
        <dbReference type="ARBA" id="ARBA00022801"/>
    </source>
</evidence>
<evidence type="ECO:0008006" key="10">
    <source>
        <dbReference type="Google" id="ProtNLM"/>
    </source>
</evidence>